<organism evidence="2">
    <name type="scientific">marine sediment metagenome</name>
    <dbReference type="NCBI Taxonomy" id="412755"/>
    <lineage>
        <taxon>unclassified sequences</taxon>
        <taxon>metagenomes</taxon>
        <taxon>ecological metagenomes</taxon>
    </lineage>
</organism>
<reference evidence="2" key="1">
    <citation type="journal article" date="2014" name="Front. Microbiol.">
        <title>High frequency of phylogenetically diverse reductive dehalogenase-homologous genes in deep subseafloor sedimentary metagenomes.</title>
        <authorList>
            <person name="Kawai M."/>
            <person name="Futagami T."/>
            <person name="Toyoda A."/>
            <person name="Takaki Y."/>
            <person name="Nishi S."/>
            <person name="Hori S."/>
            <person name="Arai W."/>
            <person name="Tsubouchi T."/>
            <person name="Morono Y."/>
            <person name="Uchiyama I."/>
            <person name="Ito T."/>
            <person name="Fujiyama A."/>
            <person name="Inagaki F."/>
            <person name="Takami H."/>
        </authorList>
    </citation>
    <scope>NUCLEOTIDE SEQUENCE</scope>
    <source>
        <strain evidence="2">Expedition CK06-06</strain>
    </source>
</reference>
<dbReference type="AlphaFoldDB" id="X1UW48"/>
<proteinExistence type="predicted"/>
<keyword evidence="1" id="KW-0175">Coiled coil</keyword>
<protein>
    <submittedName>
        <fullName evidence="2">Uncharacterized protein</fullName>
    </submittedName>
</protein>
<comment type="caution">
    <text evidence="2">The sequence shown here is derived from an EMBL/GenBank/DDBJ whole genome shotgun (WGS) entry which is preliminary data.</text>
</comment>
<feature type="non-terminal residue" evidence="2">
    <location>
        <position position="56"/>
    </location>
</feature>
<gene>
    <name evidence="2" type="ORF">S12H4_60277</name>
</gene>
<sequence length="56" mass="6396">MVEENKPSLVAQEQALDIKNIKRRLDMLDQRLDNIDSMVTAVAERVMSQPITLNIT</sequence>
<accession>X1UW48</accession>
<evidence type="ECO:0000313" key="2">
    <source>
        <dbReference type="EMBL" id="GAJ21694.1"/>
    </source>
</evidence>
<dbReference type="EMBL" id="BARW01039630">
    <property type="protein sequence ID" value="GAJ21694.1"/>
    <property type="molecule type" value="Genomic_DNA"/>
</dbReference>
<name>X1UW48_9ZZZZ</name>
<evidence type="ECO:0000256" key="1">
    <source>
        <dbReference type="SAM" id="Coils"/>
    </source>
</evidence>
<feature type="coiled-coil region" evidence="1">
    <location>
        <begin position="11"/>
        <end position="38"/>
    </location>
</feature>